<protein>
    <recommendedName>
        <fullName evidence="5">UrcA family protein</fullName>
    </recommendedName>
</protein>
<reference evidence="3 4" key="1">
    <citation type="submission" date="2020-02" db="EMBL/GenBank/DDBJ databases">
        <authorList>
            <person name="Zheng R.K."/>
            <person name="Sun C.M."/>
        </authorList>
    </citation>
    <scope>NUCLEOTIDE SEQUENCE [LARGE SCALE GENOMIC DNA]</scope>
    <source>
        <strain evidence="4">zrk23</strain>
    </source>
</reference>
<dbReference type="AlphaFoldDB" id="A0A6G6Y2A6"/>
<sequence>MRLNGPGWRCVAGALLMGVGLAGAPAAVAQEASEAQATSEVEPGPVRIGTVTTTRSIAIPDEIAPVVFPYMSCLEDSRGAASYSDGRQRKPQYEEGADCTSVREKAARDADARLRRSGMRNRAERERVIEKALSDIEDLHDMHPGSPDEETR</sequence>
<feature type="compositionally biased region" description="Basic and acidic residues" evidence="1">
    <location>
        <begin position="101"/>
        <end position="114"/>
    </location>
</feature>
<dbReference type="RefSeq" id="WP_165326031.1">
    <property type="nucleotide sequence ID" value="NZ_CP049109.1"/>
</dbReference>
<dbReference type="Proteomes" id="UP000501568">
    <property type="component" value="Chromosome"/>
</dbReference>
<evidence type="ECO:0000256" key="2">
    <source>
        <dbReference type="SAM" id="SignalP"/>
    </source>
</evidence>
<name>A0A6G6Y2A6_9SPHN</name>
<feature type="compositionally biased region" description="Basic and acidic residues" evidence="1">
    <location>
        <begin position="121"/>
        <end position="143"/>
    </location>
</feature>
<feature type="signal peptide" evidence="2">
    <location>
        <begin position="1"/>
        <end position="29"/>
    </location>
</feature>
<evidence type="ECO:0008006" key="5">
    <source>
        <dbReference type="Google" id="ProtNLM"/>
    </source>
</evidence>
<organism evidence="3 4">
    <name type="scientific">Stakelama tenebrarum</name>
    <dbReference type="NCBI Taxonomy" id="2711215"/>
    <lineage>
        <taxon>Bacteria</taxon>
        <taxon>Pseudomonadati</taxon>
        <taxon>Pseudomonadota</taxon>
        <taxon>Alphaproteobacteria</taxon>
        <taxon>Sphingomonadales</taxon>
        <taxon>Sphingomonadaceae</taxon>
        <taxon>Stakelama</taxon>
    </lineage>
</organism>
<evidence type="ECO:0000313" key="3">
    <source>
        <dbReference type="EMBL" id="QIG79029.1"/>
    </source>
</evidence>
<evidence type="ECO:0000313" key="4">
    <source>
        <dbReference type="Proteomes" id="UP000501568"/>
    </source>
</evidence>
<feature type="region of interest" description="Disordered" evidence="1">
    <location>
        <begin position="79"/>
        <end position="152"/>
    </location>
</feature>
<evidence type="ECO:0000256" key="1">
    <source>
        <dbReference type="SAM" id="MobiDB-lite"/>
    </source>
</evidence>
<dbReference type="EMBL" id="CP049109">
    <property type="protein sequence ID" value="QIG79029.1"/>
    <property type="molecule type" value="Genomic_DNA"/>
</dbReference>
<feature type="chain" id="PRO_5026100040" description="UrcA family protein" evidence="2">
    <location>
        <begin position="30"/>
        <end position="152"/>
    </location>
</feature>
<accession>A0A6G6Y2A6</accession>
<dbReference type="KEGG" id="spzr:G5C33_04015"/>
<gene>
    <name evidence="3" type="ORF">G5C33_04015</name>
</gene>
<proteinExistence type="predicted"/>
<keyword evidence="2" id="KW-0732">Signal</keyword>
<keyword evidence="4" id="KW-1185">Reference proteome</keyword>